<dbReference type="RefSeq" id="XP_002548067.1">
    <property type="nucleotide sequence ID" value="XM_002548021.1"/>
</dbReference>
<feature type="domain" description="Ty3 transposon capsid-like protein" evidence="1">
    <location>
        <begin position="71"/>
        <end position="238"/>
    </location>
</feature>
<dbReference type="GeneID" id="8301648"/>
<dbReference type="HOGENOM" id="CLU_1061731_0_0_1"/>
<dbReference type="EMBL" id="GG692397">
    <property type="protein sequence ID" value="EER33546.1"/>
    <property type="molecule type" value="Genomic_DNA"/>
</dbReference>
<dbReference type="VEuPathDB" id="FungiDB:CTRG_02364"/>
<accession>C5MA52</accession>
<proteinExistence type="predicted"/>
<dbReference type="InterPro" id="IPR045358">
    <property type="entry name" value="Ty3_capsid"/>
</dbReference>
<evidence type="ECO:0000259" key="1">
    <source>
        <dbReference type="Pfam" id="PF19259"/>
    </source>
</evidence>
<organism evidence="2 3">
    <name type="scientific">Candida tropicalis (strain ATCC MYA-3404 / T1)</name>
    <name type="common">Yeast</name>
    <dbReference type="NCBI Taxonomy" id="294747"/>
    <lineage>
        <taxon>Eukaryota</taxon>
        <taxon>Fungi</taxon>
        <taxon>Dikarya</taxon>
        <taxon>Ascomycota</taxon>
        <taxon>Saccharomycotina</taxon>
        <taxon>Pichiomycetes</taxon>
        <taxon>Debaryomycetaceae</taxon>
        <taxon>Candida/Lodderomyces clade</taxon>
        <taxon>Candida</taxon>
    </lineage>
</organism>
<evidence type="ECO:0000313" key="2">
    <source>
        <dbReference type="EMBL" id="EER33546.1"/>
    </source>
</evidence>
<keyword evidence="3" id="KW-1185">Reference proteome</keyword>
<dbReference type="Proteomes" id="UP000002037">
    <property type="component" value="Unassembled WGS sequence"/>
</dbReference>
<dbReference type="KEGG" id="ctp:CTRG_02364"/>
<dbReference type="Pfam" id="PF19259">
    <property type="entry name" value="Ty3_capsid"/>
    <property type="match status" value="1"/>
</dbReference>
<dbReference type="InterPro" id="IPR032567">
    <property type="entry name" value="RTL1-rel"/>
</dbReference>
<dbReference type="AlphaFoldDB" id="C5MA52"/>
<dbReference type="PANTHER" id="PTHR15503">
    <property type="entry name" value="LDOC1 RELATED"/>
    <property type="match status" value="1"/>
</dbReference>
<gene>
    <name evidence="2" type="ORF">CTRG_02364</name>
</gene>
<protein>
    <recommendedName>
        <fullName evidence="1">Ty3 transposon capsid-like protein domain-containing protein</fullName>
    </recommendedName>
</protein>
<name>C5MA52_CANTT</name>
<reference evidence="2 3" key="1">
    <citation type="journal article" date="2009" name="Nature">
        <title>Evolution of pathogenicity and sexual reproduction in eight Candida genomes.</title>
        <authorList>
            <person name="Butler G."/>
            <person name="Rasmussen M.D."/>
            <person name="Lin M.F."/>
            <person name="Santos M.A."/>
            <person name="Sakthikumar S."/>
            <person name="Munro C.A."/>
            <person name="Rheinbay E."/>
            <person name="Grabherr M."/>
            <person name="Forche A."/>
            <person name="Reedy J.L."/>
            <person name="Agrafioti I."/>
            <person name="Arnaud M.B."/>
            <person name="Bates S."/>
            <person name="Brown A.J."/>
            <person name="Brunke S."/>
            <person name="Costanzo M.C."/>
            <person name="Fitzpatrick D.A."/>
            <person name="de Groot P.W."/>
            <person name="Harris D."/>
            <person name="Hoyer L.L."/>
            <person name="Hube B."/>
            <person name="Klis F.M."/>
            <person name="Kodira C."/>
            <person name="Lennard N."/>
            <person name="Logue M.E."/>
            <person name="Martin R."/>
            <person name="Neiman A.M."/>
            <person name="Nikolaou E."/>
            <person name="Quail M.A."/>
            <person name="Quinn J."/>
            <person name="Santos M.C."/>
            <person name="Schmitzberger F.F."/>
            <person name="Sherlock G."/>
            <person name="Shah P."/>
            <person name="Silverstein K.A."/>
            <person name="Skrzypek M.S."/>
            <person name="Soll D."/>
            <person name="Staggs R."/>
            <person name="Stansfield I."/>
            <person name="Stumpf M.P."/>
            <person name="Sudbery P.E."/>
            <person name="Srikantha T."/>
            <person name="Zeng Q."/>
            <person name="Berman J."/>
            <person name="Berriman M."/>
            <person name="Heitman J."/>
            <person name="Gow N.A."/>
            <person name="Lorenz M.C."/>
            <person name="Birren B.W."/>
            <person name="Kellis M."/>
            <person name="Cuomo C.A."/>
        </authorList>
    </citation>
    <scope>NUCLEOTIDE SEQUENCE [LARGE SCALE GENOMIC DNA]</scope>
    <source>
        <strain evidence="3">ATCC MYA-3404 / T1</strain>
    </source>
</reference>
<sequence length="262" mass="30001">MMTEPITTDGIMDSFAEMNTGSSNDERERVAQIESLMQQMTAWDKSQLFQRLTNEAKLNNPFLSPLTFQTEIKQEVKVNPPKPYDGLMEEPQRTLLAKSFLTDAQLFFSTTNLTEADKKILFVNWLSGFAKSWAIERFGTLTLEGLLAAFRDEFMPENTVLASIESLRSIIQRTDTVVEYAKKFRRQATLVNGAISDEILAGFFITGLRRETKIHLITRGITSLHAAINEAIKYDKIRFTNGEKNPFRKNEEKDKKDFSKDH</sequence>
<evidence type="ECO:0000313" key="3">
    <source>
        <dbReference type="Proteomes" id="UP000002037"/>
    </source>
</evidence>